<dbReference type="InterPro" id="IPR050256">
    <property type="entry name" value="Glycosyltransferase_2"/>
</dbReference>
<dbReference type="OrthoDB" id="9810303at2"/>
<dbReference type="EMBL" id="CP003639">
    <property type="protein sequence ID" value="AFM40776.1"/>
    <property type="molecule type" value="Genomic_DNA"/>
</dbReference>
<dbReference type="PANTHER" id="PTHR48090:SF7">
    <property type="entry name" value="RFBJ PROTEIN"/>
    <property type="match status" value="1"/>
</dbReference>
<reference evidence="2 3" key="1">
    <citation type="journal article" date="2012" name="J. Bacteriol.">
        <title>Complete genome sequences of Desulfosporosinus orientis DSM765T, Desulfosporosinus youngiae DSM17734T, Desulfosporosinus meridiei DSM13257T, and Desulfosporosinus acidiphilus DSM22704T.</title>
        <authorList>
            <person name="Pester M."/>
            <person name="Brambilla E."/>
            <person name="Alazard D."/>
            <person name="Rattei T."/>
            <person name="Weinmaier T."/>
            <person name="Han J."/>
            <person name="Lucas S."/>
            <person name="Lapidus A."/>
            <person name="Cheng J.F."/>
            <person name="Goodwin L."/>
            <person name="Pitluck S."/>
            <person name="Peters L."/>
            <person name="Ovchinnikova G."/>
            <person name="Teshima H."/>
            <person name="Detter J.C."/>
            <person name="Han C.S."/>
            <person name="Tapia R."/>
            <person name="Land M.L."/>
            <person name="Hauser L."/>
            <person name="Kyrpides N.C."/>
            <person name="Ivanova N.N."/>
            <person name="Pagani I."/>
            <person name="Huntmann M."/>
            <person name="Wei C.L."/>
            <person name="Davenport K.W."/>
            <person name="Daligault H."/>
            <person name="Chain P.S."/>
            <person name="Chen A."/>
            <person name="Mavromatis K."/>
            <person name="Markowitz V."/>
            <person name="Szeto E."/>
            <person name="Mikhailova N."/>
            <person name="Pati A."/>
            <person name="Wagner M."/>
            <person name="Woyke T."/>
            <person name="Ollivier B."/>
            <person name="Klenk H.P."/>
            <person name="Spring S."/>
            <person name="Loy A."/>
        </authorList>
    </citation>
    <scope>NUCLEOTIDE SEQUENCE [LARGE SCALE GENOMIC DNA]</scope>
    <source>
        <strain evidence="3">DSM 22704 / JCM 16185 / SJ4</strain>
    </source>
</reference>
<dbReference type="RefSeq" id="WP_014826782.1">
    <property type="nucleotide sequence ID" value="NC_018068.1"/>
</dbReference>
<organism evidence="2 3">
    <name type="scientific">Desulfosporosinus acidiphilus (strain DSM 22704 / JCM 16185 / SJ4)</name>
    <dbReference type="NCBI Taxonomy" id="646529"/>
    <lineage>
        <taxon>Bacteria</taxon>
        <taxon>Bacillati</taxon>
        <taxon>Bacillota</taxon>
        <taxon>Clostridia</taxon>
        <taxon>Eubacteriales</taxon>
        <taxon>Desulfitobacteriaceae</taxon>
        <taxon>Desulfosporosinus</taxon>
    </lineage>
</organism>
<dbReference type="PANTHER" id="PTHR48090">
    <property type="entry name" value="UNDECAPRENYL-PHOSPHATE 4-DEOXY-4-FORMAMIDO-L-ARABINOSE TRANSFERASE-RELATED"/>
    <property type="match status" value="1"/>
</dbReference>
<dbReference type="GO" id="GO:0016740">
    <property type="term" value="F:transferase activity"/>
    <property type="evidence" value="ECO:0007669"/>
    <property type="project" value="UniProtKB-KW"/>
</dbReference>
<dbReference type="STRING" id="646529.Desaci_1789"/>
<dbReference type="SUPFAM" id="SSF53448">
    <property type="entry name" value="Nucleotide-diphospho-sugar transferases"/>
    <property type="match status" value="1"/>
</dbReference>
<dbReference type="HOGENOM" id="CLU_033536_13_2_9"/>
<dbReference type="Gene3D" id="3.90.550.10">
    <property type="entry name" value="Spore Coat Polysaccharide Biosynthesis Protein SpsA, Chain A"/>
    <property type="match status" value="1"/>
</dbReference>
<dbReference type="Pfam" id="PF00535">
    <property type="entry name" value="Glycos_transf_2"/>
    <property type="match status" value="1"/>
</dbReference>
<keyword evidence="2" id="KW-0808">Transferase</keyword>
<name>I4D4Q2_DESAJ</name>
<keyword evidence="3" id="KW-1185">Reference proteome</keyword>
<dbReference type="InterPro" id="IPR001173">
    <property type="entry name" value="Glyco_trans_2-like"/>
</dbReference>
<evidence type="ECO:0000313" key="2">
    <source>
        <dbReference type="EMBL" id="AFM40776.1"/>
    </source>
</evidence>
<gene>
    <name evidence="2" type="ordered locus">Desaci_1789</name>
</gene>
<proteinExistence type="predicted"/>
<dbReference type="InterPro" id="IPR029044">
    <property type="entry name" value="Nucleotide-diphossugar_trans"/>
</dbReference>
<accession>I4D4Q2</accession>
<dbReference type="CDD" id="cd04179">
    <property type="entry name" value="DPM_DPG-synthase_like"/>
    <property type="match status" value="1"/>
</dbReference>
<dbReference type="eggNOG" id="COG0463">
    <property type="taxonomic scope" value="Bacteria"/>
</dbReference>
<evidence type="ECO:0000259" key="1">
    <source>
        <dbReference type="Pfam" id="PF00535"/>
    </source>
</evidence>
<evidence type="ECO:0000313" key="3">
    <source>
        <dbReference type="Proteomes" id="UP000002892"/>
    </source>
</evidence>
<feature type="domain" description="Glycosyltransferase 2-like" evidence="1">
    <location>
        <begin position="4"/>
        <end position="183"/>
    </location>
</feature>
<dbReference type="KEGG" id="dai:Desaci_1789"/>
<dbReference type="Proteomes" id="UP000002892">
    <property type="component" value="Chromosome"/>
</dbReference>
<protein>
    <submittedName>
        <fullName evidence="2">Glycosyl transferase</fullName>
    </submittedName>
</protein>
<sequence>MLYIVLPAYNEAGSLPALLENIEGICSRIPHLIAVVNDGSTDATSEVIQRYAELYPSVHQVNHPENQGLGAALNSGFQYVLNYNSLLPHPLTDHQDESPDMIITMDADNTQPADRIPLLCEAIRSGADLAIASRFVKGGEQHGLSMLRRLLSWGAGKVMNFFVPIRGVRDYSCGYRAYRLSLLLEGTRHYGPNIIQSRNFSGMVELLLKMAPLADCVTEIPLKLHYELKKSASKMKIWATIWGYAQLIYQIKRQRWSPVEWVEE</sequence>
<dbReference type="AlphaFoldDB" id="I4D4Q2"/>